<dbReference type="OrthoDB" id="4927525at2759"/>
<accession>A0A2C5YVT8</accession>
<gene>
    <name evidence="1" type="ORF">CDD80_3647</name>
</gene>
<dbReference type="AlphaFoldDB" id="A0A2C5YVT8"/>
<comment type="caution">
    <text evidence="1">The sequence shown here is derived from an EMBL/GenBank/DDBJ whole genome shotgun (WGS) entry which is preliminary data.</text>
</comment>
<protein>
    <recommendedName>
        <fullName evidence="3">Reverse transcriptase Ty1/copia-type domain-containing protein</fullName>
    </recommendedName>
</protein>
<dbReference type="PANTHER" id="PTHR11439">
    <property type="entry name" value="GAG-POL-RELATED RETROTRANSPOSON"/>
    <property type="match status" value="1"/>
</dbReference>
<reference evidence="1 2" key="1">
    <citation type="submission" date="2017-06" db="EMBL/GenBank/DDBJ databases">
        <title>Ant-infecting Ophiocordyceps genomes reveal a high diversity of potential behavioral manipulation genes and a possible major role for enterotoxins.</title>
        <authorList>
            <person name="De Bekker C."/>
            <person name="Evans H.C."/>
            <person name="Brachmann A."/>
            <person name="Hughes D.P."/>
        </authorList>
    </citation>
    <scope>NUCLEOTIDE SEQUENCE [LARGE SCALE GENOMIC DNA]</scope>
    <source>
        <strain evidence="1 2">Map16</strain>
    </source>
</reference>
<dbReference type="EMBL" id="NJES01000326">
    <property type="protein sequence ID" value="PHH73665.1"/>
    <property type="molecule type" value="Genomic_DNA"/>
</dbReference>
<evidence type="ECO:0008006" key="3">
    <source>
        <dbReference type="Google" id="ProtNLM"/>
    </source>
</evidence>
<keyword evidence="2" id="KW-1185">Reference proteome</keyword>
<name>A0A2C5YVT8_9HYPO</name>
<proteinExistence type="predicted"/>
<organism evidence="1 2">
    <name type="scientific">Ophiocordyceps camponoti-rufipedis</name>
    <dbReference type="NCBI Taxonomy" id="2004952"/>
    <lineage>
        <taxon>Eukaryota</taxon>
        <taxon>Fungi</taxon>
        <taxon>Dikarya</taxon>
        <taxon>Ascomycota</taxon>
        <taxon>Pezizomycotina</taxon>
        <taxon>Sordariomycetes</taxon>
        <taxon>Hypocreomycetidae</taxon>
        <taxon>Hypocreales</taxon>
        <taxon>Ophiocordycipitaceae</taxon>
        <taxon>Ophiocordyceps</taxon>
    </lineage>
</organism>
<dbReference type="Proteomes" id="UP000226431">
    <property type="component" value="Unassembled WGS sequence"/>
</dbReference>
<sequence>MTPSELLQSIQIIELKDLGELKWFLGIKIHRDRTLRKLWLSQESYIDKIAARFSHFIDGPCHTRHPKQPLSADKLVARTDDASEKEIKLYQRLIGSLLYVAIITRPDVAFATSRLSQHLRNPSPDHINRAFDLLAFLRSTKDLSIVFGGEETAITVMSDASFADNPDLKSSQGFMIKVFGGATS</sequence>
<evidence type="ECO:0000313" key="2">
    <source>
        <dbReference type="Proteomes" id="UP000226431"/>
    </source>
</evidence>
<evidence type="ECO:0000313" key="1">
    <source>
        <dbReference type="EMBL" id="PHH73665.1"/>
    </source>
</evidence>
<dbReference type="PANTHER" id="PTHR11439:SF440">
    <property type="entry name" value="INTEGRASE CATALYTIC DOMAIN-CONTAINING PROTEIN"/>
    <property type="match status" value="1"/>
</dbReference>
<dbReference type="STRING" id="2004952.A0A2C5YVT8"/>